<accession>A0A6V7HUS0</accession>
<name>A0A6V7HUS0_9HYME</name>
<gene>
    <name evidence="1" type="ORF">BBRV_LOCUS6620</name>
</gene>
<protein>
    <submittedName>
        <fullName evidence="1">Uncharacterized protein</fullName>
    </submittedName>
</protein>
<reference evidence="1" key="1">
    <citation type="submission" date="2020-07" db="EMBL/GenBank/DDBJ databases">
        <authorList>
            <person name="Ferguson B K."/>
        </authorList>
    </citation>
    <scope>NUCLEOTIDE SEQUENCE</scope>
    <source>
        <strain evidence="1">L06</strain>
    </source>
</reference>
<evidence type="ECO:0000313" key="1">
    <source>
        <dbReference type="EMBL" id="CAD1530584.1"/>
    </source>
</evidence>
<proteinExistence type="predicted"/>
<sequence>MIHKFSINDQHLAQLFVNTTACILAKTRCGALNPITGAAQDGLDIASKLNIPSLNAILVNTDYDINIVQLPFVHGPIDICAKYRNVQQATWPSVDC</sequence>
<dbReference type="EMBL" id="CADCXW020000001">
    <property type="protein sequence ID" value="CAD1530584.1"/>
    <property type="molecule type" value="Genomic_DNA"/>
</dbReference>
<dbReference type="AlphaFoldDB" id="A0A6V7HUS0"/>
<organism evidence="1">
    <name type="scientific">Bracon brevicornis</name>
    <dbReference type="NCBI Taxonomy" id="1563983"/>
    <lineage>
        <taxon>Eukaryota</taxon>
        <taxon>Metazoa</taxon>
        <taxon>Ecdysozoa</taxon>
        <taxon>Arthropoda</taxon>
        <taxon>Hexapoda</taxon>
        <taxon>Insecta</taxon>
        <taxon>Pterygota</taxon>
        <taxon>Neoptera</taxon>
        <taxon>Endopterygota</taxon>
        <taxon>Hymenoptera</taxon>
        <taxon>Apocrita</taxon>
        <taxon>Ichneumonoidea</taxon>
        <taxon>Braconidae</taxon>
        <taxon>Braconinae</taxon>
        <taxon>Bracon</taxon>
    </lineage>
</organism>